<dbReference type="Pfam" id="PF13181">
    <property type="entry name" value="TPR_8"/>
    <property type="match status" value="2"/>
</dbReference>
<protein>
    <recommendedName>
        <fullName evidence="4">Tetratricopeptide repeat protein</fullName>
    </recommendedName>
</protein>
<evidence type="ECO:0000313" key="2">
    <source>
        <dbReference type="EMBL" id="MFD1330642.1"/>
    </source>
</evidence>
<dbReference type="SUPFAM" id="SSF53474">
    <property type="entry name" value="alpha/beta-Hydrolases"/>
    <property type="match status" value="1"/>
</dbReference>
<organism evidence="2 3">
    <name type="scientific">Methylopila musalis</name>
    <dbReference type="NCBI Taxonomy" id="1134781"/>
    <lineage>
        <taxon>Bacteria</taxon>
        <taxon>Pseudomonadati</taxon>
        <taxon>Pseudomonadota</taxon>
        <taxon>Alphaproteobacteria</taxon>
        <taxon>Hyphomicrobiales</taxon>
        <taxon>Methylopilaceae</taxon>
        <taxon>Methylopila</taxon>
    </lineage>
</organism>
<feature type="repeat" description="TPR" evidence="1">
    <location>
        <begin position="333"/>
        <end position="366"/>
    </location>
</feature>
<proteinExistence type="predicted"/>
<keyword evidence="1" id="KW-0802">TPR repeat</keyword>
<dbReference type="PROSITE" id="PS50005">
    <property type="entry name" value="TPR"/>
    <property type="match status" value="1"/>
</dbReference>
<keyword evidence="3" id="KW-1185">Reference proteome</keyword>
<dbReference type="InterPro" id="IPR011990">
    <property type="entry name" value="TPR-like_helical_dom_sf"/>
</dbReference>
<dbReference type="InterPro" id="IPR029058">
    <property type="entry name" value="AB_hydrolase_fold"/>
</dbReference>
<evidence type="ECO:0008006" key="4">
    <source>
        <dbReference type="Google" id="ProtNLM"/>
    </source>
</evidence>
<dbReference type="RefSeq" id="WP_378773816.1">
    <property type="nucleotide sequence ID" value="NZ_JBHTMX010000003.1"/>
</dbReference>
<gene>
    <name evidence="2" type="ORF">ACFQ4O_01355</name>
</gene>
<dbReference type="Gene3D" id="1.25.40.10">
    <property type="entry name" value="Tetratricopeptide repeat domain"/>
    <property type="match status" value="1"/>
</dbReference>
<evidence type="ECO:0000313" key="3">
    <source>
        <dbReference type="Proteomes" id="UP001597171"/>
    </source>
</evidence>
<evidence type="ECO:0000256" key="1">
    <source>
        <dbReference type="PROSITE-ProRule" id="PRU00339"/>
    </source>
</evidence>
<dbReference type="SMART" id="SM00028">
    <property type="entry name" value="TPR"/>
    <property type="match status" value="3"/>
</dbReference>
<accession>A0ABW3Z302</accession>
<sequence>MSKLSDLEILNALEIQDHGSSELIIVFSSVNSNGFSFYKSFDGNDASKIFLRDPFDQWYQKGINEQIGSVHALADRIKEIKNHLSAKRVVCVGSSMGGYAALLFGSLIRADAVFACSPQTVLDIRLPHTPSVSYDAEEFFDLQPLLWKKQRHRPQVHILYGSDDIVDIWNAKRARRLDGDGRYPVAGQDHLAAAAAVASGDFASTVKALCVGAPVDISLPLDKGVEDPDVEKLVDKIVDAMYFNVNFKKVAIFAERLSDIRPNWAVPLNVLSVAYAKTGNLPDAVAAAELASSLAPKSITLATEAASLLLKVKRYDDAKIAFEKCLKLRSKHYAAFCGLGLVYAAKGEREQAEAMYLKAIDVRPRLQRARSLLDRLREGSEIVAISQSDIEVEDM</sequence>
<dbReference type="SUPFAM" id="SSF48452">
    <property type="entry name" value="TPR-like"/>
    <property type="match status" value="1"/>
</dbReference>
<comment type="caution">
    <text evidence="2">The sequence shown here is derived from an EMBL/GenBank/DDBJ whole genome shotgun (WGS) entry which is preliminary data.</text>
</comment>
<reference evidence="3" key="1">
    <citation type="journal article" date="2019" name="Int. J. Syst. Evol. Microbiol.">
        <title>The Global Catalogue of Microorganisms (GCM) 10K type strain sequencing project: providing services to taxonomists for standard genome sequencing and annotation.</title>
        <authorList>
            <consortium name="The Broad Institute Genomics Platform"/>
            <consortium name="The Broad Institute Genome Sequencing Center for Infectious Disease"/>
            <person name="Wu L."/>
            <person name="Ma J."/>
        </authorList>
    </citation>
    <scope>NUCLEOTIDE SEQUENCE [LARGE SCALE GENOMIC DNA]</scope>
    <source>
        <strain evidence="3">CCUG 61696</strain>
    </source>
</reference>
<dbReference type="InterPro" id="IPR019734">
    <property type="entry name" value="TPR_rpt"/>
</dbReference>
<dbReference type="Gene3D" id="3.40.50.1820">
    <property type="entry name" value="alpha/beta hydrolase"/>
    <property type="match status" value="1"/>
</dbReference>
<dbReference type="Proteomes" id="UP001597171">
    <property type="component" value="Unassembled WGS sequence"/>
</dbReference>
<name>A0ABW3Z302_9HYPH</name>
<dbReference type="EMBL" id="JBHTMX010000003">
    <property type="protein sequence ID" value="MFD1330642.1"/>
    <property type="molecule type" value="Genomic_DNA"/>
</dbReference>